<dbReference type="GO" id="GO:0005524">
    <property type="term" value="F:ATP binding"/>
    <property type="evidence" value="ECO:0007669"/>
    <property type="project" value="UniProtKB-UniRule"/>
</dbReference>
<evidence type="ECO:0000256" key="2">
    <source>
        <dbReference type="ARBA" id="ARBA00022475"/>
    </source>
</evidence>
<comment type="subunit">
    <text evidence="11">The system is composed of three essential subunits: KdpA, KdpB and KdpC.</text>
</comment>
<evidence type="ECO:0000256" key="1">
    <source>
        <dbReference type="ARBA" id="ARBA00022448"/>
    </source>
</evidence>
<accession>A0A0B4DB77</accession>
<dbReference type="Proteomes" id="UP000031167">
    <property type="component" value="Unassembled WGS sequence"/>
</dbReference>
<evidence type="ECO:0000256" key="3">
    <source>
        <dbReference type="ARBA" id="ARBA00022538"/>
    </source>
</evidence>
<evidence type="ECO:0000256" key="11">
    <source>
        <dbReference type="HAMAP-Rule" id="MF_00276"/>
    </source>
</evidence>
<keyword evidence="10 11" id="KW-0472">Membrane</keyword>
<keyword evidence="5 11" id="KW-0547">Nucleotide-binding</keyword>
<dbReference type="GO" id="GO:0016787">
    <property type="term" value="F:hydrolase activity"/>
    <property type="evidence" value="ECO:0007669"/>
    <property type="project" value="UniProtKB-KW"/>
</dbReference>
<dbReference type="OrthoDB" id="9809491at2"/>
<dbReference type="Pfam" id="PF02669">
    <property type="entry name" value="KdpC"/>
    <property type="match status" value="1"/>
</dbReference>
<dbReference type="PIRSF" id="PIRSF001296">
    <property type="entry name" value="K_ATPase_KdpC"/>
    <property type="match status" value="1"/>
</dbReference>
<keyword evidence="1 11" id="KW-0813">Transport</keyword>
<evidence type="ECO:0000256" key="10">
    <source>
        <dbReference type="ARBA" id="ARBA00023136"/>
    </source>
</evidence>
<gene>
    <name evidence="11" type="primary">kdpC</name>
    <name evidence="12" type="ORF">RM51_04260</name>
</gene>
<reference evidence="12 13" key="1">
    <citation type="submission" date="2014-12" db="EMBL/GenBank/DDBJ databases">
        <title>Genome sequencing of Chryseobacterium taiwanense TPW19.</title>
        <authorList>
            <person name="Tan P.W."/>
            <person name="Chan K.-G."/>
        </authorList>
    </citation>
    <scope>NUCLEOTIDE SEQUENCE [LARGE SCALE GENOMIC DNA]</scope>
    <source>
        <strain evidence="12 13">TPW19</strain>
    </source>
</reference>
<keyword evidence="12" id="KW-0378">Hydrolase</keyword>
<dbReference type="GO" id="GO:0008556">
    <property type="term" value="F:P-type potassium transmembrane transporter activity"/>
    <property type="evidence" value="ECO:0007669"/>
    <property type="project" value="InterPro"/>
</dbReference>
<dbReference type="InterPro" id="IPR003820">
    <property type="entry name" value="KdpC"/>
</dbReference>
<comment type="subcellular location">
    <subcellularLocation>
        <location evidence="11">Cell membrane</location>
        <topology evidence="11">Single-pass membrane protein</topology>
    </subcellularLocation>
</comment>
<keyword evidence="7 11" id="KW-0630">Potassium</keyword>
<proteinExistence type="inferred from homology"/>
<evidence type="ECO:0000256" key="8">
    <source>
        <dbReference type="ARBA" id="ARBA00022989"/>
    </source>
</evidence>
<evidence type="ECO:0000256" key="6">
    <source>
        <dbReference type="ARBA" id="ARBA00022840"/>
    </source>
</evidence>
<dbReference type="STRING" id="363331.RM51_04260"/>
<evidence type="ECO:0000256" key="4">
    <source>
        <dbReference type="ARBA" id="ARBA00022692"/>
    </source>
</evidence>
<comment type="caution">
    <text evidence="12">The sequence shown here is derived from an EMBL/GenBank/DDBJ whole genome shotgun (WGS) entry which is preliminary data.</text>
</comment>
<comment type="similarity">
    <text evidence="11">Belongs to the KdpC family.</text>
</comment>
<keyword evidence="13" id="KW-1185">Reference proteome</keyword>
<dbReference type="AlphaFoldDB" id="A0A0B4DB77"/>
<evidence type="ECO:0000256" key="7">
    <source>
        <dbReference type="ARBA" id="ARBA00022958"/>
    </source>
</evidence>
<dbReference type="HAMAP" id="MF_00276">
    <property type="entry name" value="KdpC"/>
    <property type="match status" value="1"/>
</dbReference>
<keyword evidence="4 11" id="KW-0812">Transmembrane</keyword>
<evidence type="ECO:0000256" key="5">
    <source>
        <dbReference type="ARBA" id="ARBA00022741"/>
    </source>
</evidence>
<dbReference type="PANTHER" id="PTHR30042">
    <property type="entry name" value="POTASSIUM-TRANSPORTING ATPASE C CHAIN"/>
    <property type="match status" value="1"/>
</dbReference>
<keyword evidence="6 11" id="KW-0067">ATP-binding</keyword>
<feature type="transmembrane region" description="Helical" evidence="11">
    <location>
        <begin position="12"/>
        <end position="31"/>
    </location>
</feature>
<protein>
    <recommendedName>
        <fullName evidence="11">Potassium-transporting ATPase KdpC subunit</fullName>
    </recommendedName>
    <alternativeName>
        <fullName evidence="11">ATP phosphohydrolase [potassium-transporting] C chain</fullName>
    </alternativeName>
    <alternativeName>
        <fullName evidence="11">Potassium-binding and translocating subunit C</fullName>
    </alternativeName>
    <alternativeName>
        <fullName evidence="11">Potassium-translocating ATPase C chain</fullName>
    </alternativeName>
</protein>
<name>A0A0B4DB77_9FLAO</name>
<keyword evidence="8 11" id="KW-1133">Transmembrane helix</keyword>
<keyword evidence="9 11" id="KW-0406">Ion transport</keyword>
<dbReference type="EMBL" id="JWTA01000004">
    <property type="protein sequence ID" value="KIC63951.1"/>
    <property type="molecule type" value="Genomic_DNA"/>
</dbReference>
<dbReference type="NCBIfam" id="NF010606">
    <property type="entry name" value="PRK14002.1"/>
    <property type="match status" value="1"/>
</dbReference>
<keyword evidence="3 11" id="KW-0633">Potassium transport</keyword>
<comment type="function">
    <text evidence="11">Part of the high-affinity ATP-driven potassium transport (or Kdp) system, which catalyzes the hydrolysis of ATP coupled with the electrogenic transport of potassium into the cytoplasm. This subunit acts as a catalytic chaperone that increases the ATP-binding affinity of the ATP-hydrolyzing subunit KdpB by the formation of a transient KdpB/KdpC/ATP ternary complex.</text>
</comment>
<evidence type="ECO:0000256" key="9">
    <source>
        <dbReference type="ARBA" id="ARBA00023065"/>
    </source>
</evidence>
<dbReference type="GO" id="GO:0005886">
    <property type="term" value="C:plasma membrane"/>
    <property type="evidence" value="ECO:0007669"/>
    <property type="project" value="UniProtKB-SubCell"/>
</dbReference>
<evidence type="ECO:0000313" key="13">
    <source>
        <dbReference type="Proteomes" id="UP000031167"/>
    </source>
</evidence>
<sequence length="204" mass="22390">MKQNILPAIKLTLLCAVFFSGIYTLFIFGIAQASPNNGKGEIIKSEKTLVNSEKGNGTSHISPKTSYYYANIGQKFDKDEYFWSRPSAVDYNAAGAGGSNKGPSNPDYLKTVQERIDHFIKHNPEIQKSEIPSDMVTASGGGLDPNISVQGAKIQVKRIAKIRHIDENKIQELITSHTEKPLLGLFGTEKINVLKLNLALDGLK</sequence>
<dbReference type="PANTHER" id="PTHR30042:SF2">
    <property type="entry name" value="POTASSIUM-TRANSPORTING ATPASE KDPC SUBUNIT"/>
    <property type="match status" value="1"/>
</dbReference>
<organism evidence="12 13">
    <name type="scientific">Chryseobacterium taiwanense</name>
    <dbReference type="NCBI Taxonomy" id="363331"/>
    <lineage>
        <taxon>Bacteria</taxon>
        <taxon>Pseudomonadati</taxon>
        <taxon>Bacteroidota</taxon>
        <taxon>Flavobacteriia</taxon>
        <taxon>Flavobacteriales</taxon>
        <taxon>Weeksellaceae</taxon>
        <taxon>Chryseobacterium group</taxon>
        <taxon>Chryseobacterium</taxon>
    </lineage>
</organism>
<dbReference type="RefSeq" id="WP_039365516.1">
    <property type="nucleotide sequence ID" value="NZ_JWTA01000004.1"/>
</dbReference>
<evidence type="ECO:0000313" key="12">
    <source>
        <dbReference type="EMBL" id="KIC63951.1"/>
    </source>
</evidence>
<keyword evidence="2 11" id="KW-1003">Cell membrane</keyword>